<evidence type="ECO:0000313" key="5">
    <source>
        <dbReference type="Proteomes" id="UP000308365"/>
    </source>
</evidence>
<dbReference type="GO" id="GO:0030027">
    <property type="term" value="C:lamellipodium"/>
    <property type="evidence" value="ECO:0007669"/>
    <property type="project" value="UniProtKB-SubCell"/>
</dbReference>
<evidence type="ECO:0000256" key="3">
    <source>
        <dbReference type="ARBA" id="ARBA00030786"/>
    </source>
</evidence>
<reference evidence="5" key="1">
    <citation type="journal article" date="2019" name="IScience">
        <title>Narwhal Genome Reveals Long-Term Low Genetic Diversity despite Current Large Abundance Size.</title>
        <authorList>
            <person name="Westbury M.V."/>
            <person name="Petersen B."/>
            <person name="Garde E."/>
            <person name="Heide-Jorgensen M.P."/>
            <person name="Lorenzen E.D."/>
        </authorList>
    </citation>
    <scope>NUCLEOTIDE SEQUENCE [LARGE SCALE GENOMIC DNA]</scope>
</reference>
<feature type="non-terminal residue" evidence="4">
    <location>
        <position position="114"/>
    </location>
</feature>
<name>A0A4U1EC10_MONMO</name>
<sequence length="114" mass="12376">SSAQASQLVFGQVKLGCHTESLLPTATSHKGTESFLVGTSVGKHEPCWHTQVLLQQVFPGAQFLTELAPLCKIYCSDGEEYTISSCVRGRLMEVNENILHKPSSLQEKVKGSGE</sequence>
<comment type="caution">
    <text evidence="4">The sequence shown here is derived from an EMBL/GenBank/DDBJ whole genome shotgun (WGS) entry which is preliminary data.</text>
</comment>
<dbReference type="GO" id="GO:0051015">
    <property type="term" value="F:actin filament binding"/>
    <property type="evidence" value="ECO:0007669"/>
    <property type="project" value="TreeGrafter"/>
</dbReference>
<dbReference type="GO" id="GO:0030833">
    <property type="term" value="P:regulation of actin filament polymerization"/>
    <property type="evidence" value="ECO:0007669"/>
    <property type="project" value="TreeGrafter"/>
</dbReference>
<feature type="non-terminal residue" evidence="4">
    <location>
        <position position="1"/>
    </location>
</feature>
<gene>
    <name evidence="4" type="ORF">EI555_013354</name>
</gene>
<dbReference type="SUPFAM" id="SSF51230">
    <property type="entry name" value="Single hybrid motif"/>
    <property type="match status" value="1"/>
</dbReference>
<evidence type="ECO:0000256" key="1">
    <source>
        <dbReference type="ARBA" id="ARBA00004510"/>
    </source>
</evidence>
<evidence type="ECO:0000313" key="4">
    <source>
        <dbReference type="EMBL" id="TKC33518.1"/>
    </source>
</evidence>
<dbReference type="AlphaFoldDB" id="A0A4U1EC10"/>
<dbReference type="InterPro" id="IPR039169">
    <property type="entry name" value="Abitram"/>
</dbReference>
<dbReference type="GO" id="GO:0030425">
    <property type="term" value="C:dendrite"/>
    <property type="evidence" value="ECO:0007669"/>
    <property type="project" value="TreeGrafter"/>
</dbReference>
<dbReference type="PANTHER" id="PTHR13651:SF0">
    <property type="entry name" value="PROTEIN ABITRAM"/>
    <property type="match status" value="1"/>
</dbReference>
<dbReference type="GO" id="GO:0048813">
    <property type="term" value="P:dendrite morphogenesis"/>
    <property type="evidence" value="ECO:0007669"/>
    <property type="project" value="TreeGrafter"/>
</dbReference>
<proteinExistence type="predicted"/>
<dbReference type="PANTHER" id="PTHR13651">
    <property type="entry name" value="PROTEIN ABITRAM"/>
    <property type="match status" value="1"/>
</dbReference>
<evidence type="ECO:0000256" key="2">
    <source>
        <dbReference type="ARBA" id="ARBA00004624"/>
    </source>
</evidence>
<dbReference type="GO" id="GO:0005634">
    <property type="term" value="C:nucleus"/>
    <property type="evidence" value="ECO:0007669"/>
    <property type="project" value="TreeGrafter"/>
</dbReference>
<dbReference type="GO" id="GO:0032433">
    <property type="term" value="C:filopodium tip"/>
    <property type="evidence" value="ECO:0007669"/>
    <property type="project" value="TreeGrafter"/>
</dbReference>
<dbReference type="GO" id="GO:0051489">
    <property type="term" value="P:regulation of filopodium assembly"/>
    <property type="evidence" value="ECO:0007669"/>
    <property type="project" value="TreeGrafter"/>
</dbReference>
<dbReference type="GO" id="GO:0003785">
    <property type="term" value="F:actin monomer binding"/>
    <property type="evidence" value="ECO:0007669"/>
    <property type="project" value="TreeGrafter"/>
</dbReference>
<accession>A0A4U1EC10</accession>
<protein>
    <recommendedName>
        <fullName evidence="3">Protein Simiate</fullName>
    </recommendedName>
</protein>
<comment type="subcellular location">
    <subcellularLocation>
        <location evidence="2">Cell projection</location>
        <location evidence="2">Growth cone</location>
    </subcellularLocation>
    <subcellularLocation>
        <location evidence="1">Cell projection</location>
        <location evidence="1">Lamellipodium</location>
    </subcellularLocation>
</comment>
<organism evidence="4 5">
    <name type="scientific">Monodon monoceros</name>
    <name type="common">Narwhal</name>
    <name type="synonym">Ceratodon monodon</name>
    <dbReference type="NCBI Taxonomy" id="40151"/>
    <lineage>
        <taxon>Eukaryota</taxon>
        <taxon>Metazoa</taxon>
        <taxon>Chordata</taxon>
        <taxon>Craniata</taxon>
        <taxon>Vertebrata</taxon>
        <taxon>Euteleostomi</taxon>
        <taxon>Mammalia</taxon>
        <taxon>Eutheria</taxon>
        <taxon>Laurasiatheria</taxon>
        <taxon>Artiodactyla</taxon>
        <taxon>Whippomorpha</taxon>
        <taxon>Cetacea</taxon>
        <taxon>Odontoceti</taxon>
        <taxon>Monodontidae</taxon>
        <taxon>Monodon</taxon>
    </lineage>
</organism>
<dbReference type="InterPro" id="IPR011053">
    <property type="entry name" value="Single_hybrid_motif"/>
</dbReference>
<dbReference type="GO" id="GO:0030426">
    <property type="term" value="C:growth cone"/>
    <property type="evidence" value="ECO:0007669"/>
    <property type="project" value="UniProtKB-SubCell"/>
</dbReference>
<dbReference type="EMBL" id="RWIC01002882">
    <property type="protein sequence ID" value="TKC33518.1"/>
    <property type="molecule type" value="Genomic_DNA"/>
</dbReference>
<dbReference type="Proteomes" id="UP000308365">
    <property type="component" value="Unassembled WGS sequence"/>
</dbReference>